<keyword evidence="6 7" id="KW-0624">Polysaccharide degradation</keyword>
<accession>A0A6A6I9G6</accession>
<evidence type="ECO:0000256" key="6">
    <source>
        <dbReference type="ARBA" id="ARBA00023326"/>
    </source>
</evidence>
<dbReference type="SUPFAM" id="SSF51445">
    <property type="entry name" value="(Trans)glycosidases"/>
    <property type="match status" value="1"/>
</dbReference>
<dbReference type="PROSITE" id="PS51164">
    <property type="entry name" value="CBM1_2"/>
    <property type="match status" value="1"/>
</dbReference>
<evidence type="ECO:0000259" key="9">
    <source>
        <dbReference type="PROSITE" id="PS51164"/>
    </source>
</evidence>
<dbReference type="GO" id="GO:0000272">
    <property type="term" value="P:polysaccharide catabolic process"/>
    <property type="evidence" value="ECO:0007669"/>
    <property type="project" value="UniProtKB-KW"/>
</dbReference>
<feature type="chain" id="PRO_5025649328" description="Beta-xylanase" evidence="8">
    <location>
        <begin position="24"/>
        <end position="406"/>
    </location>
</feature>
<dbReference type="InterPro" id="IPR001000">
    <property type="entry name" value="GH10_dom"/>
</dbReference>
<dbReference type="InterPro" id="IPR000254">
    <property type="entry name" value="CBD"/>
</dbReference>
<dbReference type="PANTHER" id="PTHR31490:SF76">
    <property type="entry name" value="ENDO-1,4-BETA-XYLANASE C"/>
    <property type="match status" value="1"/>
</dbReference>
<feature type="domain" description="GH10" evidence="10">
    <location>
        <begin position="126"/>
        <end position="405"/>
    </location>
</feature>
<dbReference type="AlphaFoldDB" id="A0A6A6I9G6"/>
<evidence type="ECO:0000259" key="10">
    <source>
        <dbReference type="PROSITE" id="PS51760"/>
    </source>
</evidence>
<evidence type="ECO:0000256" key="1">
    <source>
        <dbReference type="ARBA" id="ARBA00007495"/>
    </source>
</evidence>
<dbReference type="RefSeq" id="XP_033681863.1">
    <property type="nucleotide sequence ID" value="XM_033825973.1"/>
</dbReference>
<keyword evidence="2 8" id="KW-0732">Signal</keyword>
<organism evidence="11 12">
    <name type="scientific">Trematosphaeria pertusa</name>
    <dbReference type="NCBI Taxonomy" id="390896"/>
    <lineage>
        <taxon>Eukaryota</taxon>
        <taxon>Fungi</taxon>
        <taxon>Dikarya</taxon>
        <taxon>Ascomycota</taxon>
        <taxon>Pezizomycotina</taxon>
        <taxon>Dothideomycetes</taxon>
        <taxon>Pleosporomycetidae</taxon>
        <taxon>Pleosporales</taxon>
        <taxon>Massarineae</taxon>
        <taxon>Trematosphaeriaceae</taxon>
        <taxon>Trematosphaeria</taxon>
    </lineage>
</organism>
<dbReference type="Proteomes" id="UP000800094">
    <property type="component" value="Unassembled WGS sequence"/>
</dbReference>
<dbReference type="GO" id="GO:0031176">
    <property type="term" value="F:endo-1,4-beta-xylanase activity"/>
    <property type="evidence" value="ECO:0007669"/>
    <property type="project" value="UniProtKB-EC"/>
</dbReference>
<keyword evidence="5 7" id="KW-0326">Glycosidase</keyword>
<dbReference type="Pfam" id="PF00331">
    <property type="entry name" value="Glyco_hydro_10"/>
    <property type="match status" value="1"/>
</dbReference>
<evidence type="ECO:0000256" key="7">
    <source>
        <dbReference type="RuleBase" id="RU361174"/>
    </source>
</evidence>
<dbReference type="SUPFAM" id="SSF57180">
    <property type="entry name" value="Cellulose-binding domain"/>
    <property type="match status" value="1"/>
</dbReference>
<dbReference type="SMART" id="SM00633">
    <property type="entry name" value="Glyco_10"/>
    <property type="match status" value="1"/>
</dbReference>
<comment type="similarity">
    <text evidence="1 7">Belongs to the glycosyl hydrolase 10 (cellulase F) family.</text>
</comment>
<dbReference type="PRINTS" id="PR00134">
    <property type="entry name" value="GLHYDRLASE10"/>
</dbReference>
<protein>
    <recommendedName>
        <fullName evidence="7">Beta-xylanase</fullName>
        <ecNumber evidence="7">3.2.1.8</ecNumber>
    </recommendedName>
</protein>
<keyword evidence="12" id="KW-1185">Reference proteome</keyword>
<name>A0A6A6I9G6_9PLEO</name>
<dbReference type="GO" id="GO:0005576">
    <property type="term" value="C:extracellular region"/>
    <property type="evidence" value="ECO:0007669"/>
    <property type="project" value="InterPro"/>
</dbReference>
<dbReference type="SMART" id="SM00236">
    <property type="entry name" value="fCBD"/>
    <property type="match status" value="1"/>
</dbReference>
<dbReference type="InterPro" id="IPR044846">
    <property type="entry name" value="GH10"/>
</dbReference>
<dbReference type="GeneID" id="54579303"/>
<sequence length="406" mass="42749">MRVRSNTLYLTVLTLSSTSAVLAAVQPWGQCGGTNYQGDTTCTEGHQCVEQNAYYSQCLQSTSSAEPNPAPSSAAPVGTATTLVTRIAAPSATNSASAAASSGTHGESCALNAAFVAKGKKYIGTAADQGTLSDATNAQIVVGDFGQVTPENSMKWDATEPTQGQFSFSGADYLVDWATTNGKLIRGHTTVWHSQLPTWVSSITDKTTLEGVMTNHIQTVIGRYKGKIYAWDVVNEILNEDGSFRSSVFYNVLGDSFVETAFNAAKEADADAKLYINDYNLDSATYAKTTSMVSKVKAWVAAGVPIDGVGSQSHLSGSWPISDYPAALKAICGAASECAITELDIKGAAASDYETAVQACLDVENCVGITVWGVSDKNSWRASSTPLLFDSSFQAKDAYNGICGIL</sequence>
<reference evidence="11" key="1">
    <citation type="journal article" date="2020" name="Stud. Mycol.">
        <title>101 Dothideomycetes genomes: a test case for predicting lifestyles and emergence of pathogens.</title>
        <authorList>
            <person name="Haridas S."/>
            <person name="Albert R."/>
            <person name="Binder M."/>
            <person name="Bloem J."/>
            <person name="Labutti K."/>
            <person name="Salamov A."/>
            <person name="Andreopoulos B."/>
            <person name="Baker S."/>
            <person name="Barry K."/>
            <person name="Bills G."/>
            <person name="Bluhm B."/>
            <person name="Cannon C."/>
            <person name="Castanera R."/>
            <person name="Culley D."/>
            <person name="Daum C."/>
            <person name="Ezra D."/>
            <person name="Gonzalez J."/>
            <person name="Henrissat B."/>
            <person name="Kuo A."/>
            <person name="Liang C."/>
            <person name="Lipzen A."/>
            <person name="Lutzoni F."/>
            <person name="Magnuson J."/>
            <person name="Mondo S."/>
            <person name="Nolan M."/>
            <person name="Ohm R."/>
            <person name="Pangilinan J."/>
            <person name="Park H.-J."/>
            <person name="Ramirez L."/>
            <person name="Alfaro M."/>
            <person name="Sun H."/>
            <person name="Tritt A."/>
            <person name="Yoshinaga Y."/>
            <person name="Zwiers L.-H."/>
            <person name="Turgeon B."/>
            <person name="Goodwin S."/>
            <person name="Spatafora J."/>
            <person name="Crous P."/>
            <person name="Grigoriev I."/>
        </authorList>
    </citation>
    <scope>NUCLEOTIDE SEQUENCE</scope>
    <source>
        <strain evidence="11">CBS 122368</strain>
    </source>
</reference>
<evidence type="ECO:0000256" key="5">
    <source>
        <dbReference type="ARBA" id="ARBA00023295"/>
    </source>
</evidence>
<evidence type="ECO:0000313" key="12">
    <source>
        <dbReference type="Proteomes" id="UP000800094"/>
    </source>
</evidence>
<comment type="catalytic activity">
    <reaction evidence="7">
        <text>Endohydrolysis of (1-&gt;4)-beta-D-xylosidic linkages in xylans.</text>
        <dbReference type="EC" id="3.2.1.8"/>
    </reaction>
</comment>
<dbReference type="EC" id="3.2.1.8" evidence="7"/>
<dbReference type="InterPro" id="IPR017853">
    <property type="entry name" value="GH"/>
</dbReference>
<dbReference type="OrthoDB" id="3055998at2759"/>
<dbReference type="InterPro" id="IPR035971">
    <property type="entry name" value="CBD_sf"/>
</dbReference>
<feature type="domain" description="CBM1" evidence="9">
    <location>
        <begin position="23"/>
        <end position="59"/>
    </location>
</feature>
<dbReference type="Pfam" id="PF00734">
    <property type="entry name" value="CBM_1"/>
    <property type="match status" value="1"/>
</dbReference>
<dbReference type="EMBL" id="ML987198">
    <property type="protein sequence ID" value="KAF2246859.1"/>
    <property type="molecule type" value="Genomic_DNA"/>
</dbReference>
<gene>
    <name evidence="11" type="ORF">BU26DRAFT_488225</name>
</gene>
<evidence type="ECO:0000256" key="4">
    <source>
        <dbReference type="ARBA" id="ARBA00023277"/>
    </source>
</evidence>
<proteinExistence type="inferred from homology"/>
<dbReference type="PROSITE" id="PS51760">
    <property type="entry name" value="GH10_2"/>
    <property type="match status" value="1"/>
</dbReference>
<feature type="signal peptide" evidence="8">
    <location>
        <begin position="1"/>
        <end position="23"/>
    </location>
</feature>
<evidence type="ECO:0000256" key="2">
    <source>
        <dbReference type="ARBA" id="ARBA00022729"/>
    </source>
</evidence>
<evidence type="ECO:0000313" key="11">
    <source>
        <dbReference type="EMBL" id="KAF2246859.1"/>
    </source>
</evidence>
<keyword evidence="3 7" id="KW-0378">Hydrolase</keyword>
<dbReference type="Gene3D" id="3.20.20.80">
    <property type="entry name" value="Glycosidases"/>
    <property type="match status" value="1"/>
</dbReference>
<evidence type="ECO:0000256" key="3">
    <source>
        <dbReference type="ARBA" id="ARBA00022801"/>
    </source>
</evidence>
<dbReference type="PROSITE" id="PS00562">
    <property type="entry name" value="CBM1_1"/>
    <property type="match status" value="1"/>
</dbReference>
<evidence type="ECO:0000256" key="8">
    <source>
        <dbReference type="SAM" id="SignalP"/>
    </source>
</evidence>
<keyword evidence="4 7" id="KW-0119">Carbohydrate metabolism</keyword>
<dbReference type="GO" id="GO:0030248">
    <property type="term" value="F:cellulose binding"/>
    <property type="evidence" value="ECO:0007669"/>
    <property type="project" value="InterPro"/>
</dbReference>
<dbReference type="PANTHER" id="PTHR31490">
    <property type="entry name" value="GLYCOSYL HYDROLASE"/>
    <property type="match status" value="1"/>
</dbReference>